<feature type="signal peptide" evidence="14">
    <location>
        <begin position="1"/>
        <end position="27"/>
    </location>
</feature>
<feature type="compositionally biased region" description="Basic residues" evidence="13">
    <location>
        <begin position="643"/>
        <end position="663"/>
    </location>
</feature>
<feature type="chain" id="PRO_5018160673" description="Endopolyphosphatase" evidence="14">
    <location>
        <begin position="28"/>
        <end position="693"/>
    </location>
</feature>
<keyword evidence="10 12" id="KW-0472">Membrane</keyword>
<dbReference type="InterPro" id="IPR029052">
    <property type="entry name" value="Metallo-depent_PP-like"/>
</dbReference>
<feature type="region of interest" description="Disordered" evidence="13">
    <location>
        <begin position="632"/>
        <end position="666"/>
    </location>
</feature>
<keyword evidence="6" id="KW-0812">Transmembrane</keyword>
<evidence type="ECO:0000256" key="14">
    <source>
        <dbReference type="SAM" id="SignalP"/>
    </source>
</evidence>
<reference evidence="15 16" key="1">
    <citation type="journal article" date="2018" name="BMC Genomics">
        <title>Genomic evidence for intraspecific hybridization in a clonal and extremely halotolerant yeast.</title>
        <authorList>
            <person name="Gostincar C."/>
            <person name="Stajich J.E."/>
            <person name="Zupancic J."/>
            <person name="Zalar P."/>
            <person name="Gunde-Cimerman N."/>
        </authorList>
    </citation>
    <scope>NUCLEOTIDE SEQUENCE [LARGE SCALE GENOMIC DNA]</scope>
    <source>
        <strain evidence="15 16">EXF-562</strain>
    </source>
</reference>
<evidence type="ECO:0000313" key="16">
    <source>
        <dbReference type="Proteomes" id="UP000280598"/>
    </source>
</evidence>
<keyword evidence="8" id="KW-0735">Signal-anchor</keyword>
<dbReference type="Proteomes" id="UP000280598">
    <property type="component" value="Unassembled WGS sequence"/>
</dbReference>
<name>A0A3M7GNG8_HORWE</name>
<evidence type="ECO:0000256" key="5">
    <source>
        <dbReference type="ARBA" id="ARBA00022554"/>
    </source>
</evidence>
<evidence type="ECO:0000256" key="9">
    <source>
        <dbReference type="ARBA" id="ARBA00022989"/>
    </source>
</evidence>
<dbReference type="AlphaFoldDB" id="A0A3M7GNG8"/>
<sequence length="693" mass="80372">MPASPKMLKTDGKRAFCFVALLAGSLAAPPIQWPLQGDLNVGIDSQHDLEHAETRPSLHGRFLHLTDFHPDRFYETYSSTSSDAACHRGQGPAGIYGAEMSDCDSPIDLVNQTMAWIKEEFKDKVDFVVWTGDSARHDNDDEIPRNAGQVTKLNEFMVHKMFEVFGKHNGDEEDNDPNNDFVIPIVPNLGNNDILPHNVMTKGPNTWTRTYARIWRQFIPEVQKHSFEQGGWFYVEVIPNKLAVFSLNTLYFFKSNAAVDGCASPREPGSQQFEWLRIQLQFMRERGVKAILTGHVPPIRQDAKTTWEESCWQKYALWLQQYRDVVITGLYGHFNYDHFMLQDFEDLDKDTQRGRMSYYHTHDAEDRIHAAVSSDYWLQLREQWSELPEPPESLKEIDGNKHVPERMGDIMPLWLERIWRQSKSSKGKDKEKQRRKKYLKKMGGKYAERFSTSFVAASVVPNLFPTVRVYDYDISGLEGREHDLALPDPAPFDWHQDKHDEEIDMQKKKKKKKEKFYKFKVPEPPSRSSPPGPAYSSQALSLTKYRQYYANLTHINNDFVALHSDEDADAEKWNKGKHKGKRPHDRDHEPNPRPFKYQLHYDTQEDDIYHLKDLTMPNLIDLARRVGGFVPESSSTVTSEATKKKHKKGKKKHGKGKHGKNHARQNEAWYTFIRRAFVETKDSREIEKEFGDG</sequence>
<evidence type="ECO:0000256" key="7">
    <source>
        <dbReference type="ARBA" id="ARBA00022801"/>
    </source>
</evidence>
<protein>
    <recommendedName>
        <fullName evidence="4 12">Endopolyphosphatase</fullName>
        <ecNumber evidence="3 12">3.6.1.10</ecNumber>
    </recommendedName>
</protein>
<keyword evidence="5 12" id="KW-0926">Vacuole</keyword>
<comment type="similarity">
    <text evidence="2">Belongs to the endopolyphosphatase PPN1 family.</text>
</comment>
<keyword evidence="7 12" id="KW-0378">Hydrolase</keyword>
<evidence type="ECO:0000256" key="4">
    <source>
        <dbReference type="ARBA" id="ARBA00014458"/>
    </source>
</evidence>
<dbReference type="GO" id="GO:0008081">
    <property type="term" value="F:phosphoric diester hydrolase activity"/>
    <property type="evidence" value="ECO:0007669"/>
    <property type="project" value="TreeGrafter"/>
</dbReference>
<evidence type="ECO:0000256" key="11">
    <source>
        <dbReference type="ARBA" id="ARBA00023180"/>
    </source>
</evidence>
<evidence type="ECO:0000313" key="15">
    <source>
        <dbReference type="EMBL" id="RMZ02327.1"/>
    </source>
</evidence>
<dbReference type="EMBL" id="QWIS01000188">
    <property type="protein sequence ID" value="RMZ02327.1"/>
    <property type="molecule type" value="Genomic_DNA"/>
</dbReference>
<dbReference type="InterPro" id="IPR012358">
    <property type="entry name" value="EndopolyPtase_N1"/>
</dbReference>
<keyword evidence="14" id="KW-0732">Signal</keyword>
<evidence type="ECO:0000256" key="3">
    <source>
        <dbReference type="ARBA" id="ARBA00012459"/>
    </source>
</evidence>
<evidence type="ECO:0000256" key="12">
    <source>
        <dbReference type="PIRNR" id="PIRNR027093"/>
    </source>
</evidence>
<dbReference type="PANTHER" id="PTHR10340">
    <property type="entry name" value="SPHINGOMYELIN PHOSPHODIESTERASE"/>
    <property type="match status" value="1"/>
</dbReference>
<comment type="caution">
    <text evidence="15">The sequence shown here is derived from an EMBL/GenBank/DDBJ whole genome shotgun (WGS) entry which is preliminary data.</text>
</comment>
<evidence type="ECO:0000256" key="13">
    <source>
        <dbReference type="SAM" id="MobiDB-lite"/>
    </source>
</evidence>
<evidence type="ECO:0000256" key="6">
    <source>
        <dbReference type="ARBA" id="ARBA00022692"/>
    </source>
</evidence>
<feature type="region of interest" description="Disordered" evidence="13">
    <location>
        <begin position="503"/>
        <end position="536"/>
    </location>
</feature>
<accession>A0A3M7GNG8</accession>
<gene>
    <name evidence="15" type="ORF">D0860_07252</name>
</gene>
<keyword evidence="9" id="KW-1133">Transmembrane helix</keyword>
<comment type="subcellular location">
    <subcellularLocation>
        <location evidence="1">Vacuole membrane</location>
        <topology evidence="1">Single-pass type II membrane protein</topology>
    </subcellularLocation>
</comment>
<dbReference type="GO" id="GO:0000324">
    <property type="term" value="C:fungal-type vacuole"/>
    <property type="evidence" value="ECO:0007669"/>
    <property type="project" value="TreeGrafter"/>
</dbReference>
<dbReference type="GO" id="GO:0004309">
    <property type="term" value="F:exopolyphosphatase activity"/>
    <property type="evidence" value="ECO:0007669"/>
    <property type="project" value="TreeGrafter"/>
</dbReference>
<feature type="compositionally biased region" description="Pro residues" evidence="13">
    <location>
        <begin position="522"/>
        <end position="533"/>
    </location>
</feature>
<organism evidence="15 16">
    <name type="scientific">Hortaea werneckii</name>
    <name type="common">Black yeast</name>
    <name type="synonym">Cladosporium werneckii</name>
    <dbReference type="NCBI Taxonomy" id="91943"/>
    <lineage>
        <taxon>Eukaryota</taxon>
        <taxon>Fungi</taxon>
        <taxon>Dikarya</taxon>
        <taxon>Ascomycota</taxon>
        <taxon>Pezizomycotina</taxon>
        <taxon>Dothideomycetes</taxon>
        <taxon>Dothideomycetidae</taxon>
        <taxon>Mycosphaerellales</taxon>
        <taxon>Teratosphaeriaceae</taxon>
        <taxon>Hortaea</taxon>
    </lineage>
</organism>
<dbReference type="EC" id="3.6.1.10" evidence="3 12"/>
<evidence type="ECO:0000256" key="2">
    <source>
        <dbReference type="ARBA" id="ARBA00010399"/>
    </source>
</evidence>
<comment type="function">
    <text evidence="12">Catalyzes the hydrolysis of inorganic polyphosphate (polyP) chains of many hundreds of phosphate residues into shorter lengths.</text>
</comment>
<dbReference type="PANTHER" id="PTHR10340:SF55">
    <property type="entry name" value="ENDOPOLYPHOSPHATASE"/>
    <property type="match status" value="1"/>
</dbReference>
<dbReference type="GO" id="GO:0006798">
    <property type="term" value="P:polyphosphate catabolic process"/>
    <property type="evidence" value="ECO:0007669"/>
    <property type="project" value="TreeGrafter"/>
</dbReference>
<dbReference type="SUPFAM" id="SSF56300">
    <property type="entry name" value="Metallo-dependent phosphatases"/>
    <property type="match status" value="1"/>
</dbReference>
<dbReference type="GO" id="GO:0000298">
    <property type="term" value="F:endopolyphosphatase activity"/>
    <property type="evidence" value="ECO:0007669"/>
    <property type="project" value="UniProtKB-EC"/>
</dbReference>
<proteinExistence type="inferred from homology"/>
<dbReference type="VEuPathDB" id="FungiDB:BTJ68_02669"/>
<comment type="catalytic activity">
    <reaction evidence="12">
        <text>[phosphate](n+1) + n H2O = (n+1) phosphate + n H(+)</text>
        <dbReference type="Rhea" id="RHEA:22452"/>
        <dbReference type="Rhea" id="RHEA-COMP:14280"/>
        <dbReference type="ChEBI" id="CHEBI:15377"/>
        <dbReference type="ChEBI" id="CHEBI:15378"/>
        <dbReference type="ChEBI" id="CHEBI:16838"/>
        <dbReference type="ChEBI" id="CHEBI:43474"/>
        <dbReference type="EC" id="3.6.1.10"/>
    </reaction>
</comment>
<evidence type="ECO:0000256" key="8">
    <source>
        <dbReference type="ARBA" id="ARBA00022968"/>
    </source>
</evidence>
<dbReference type="PIRSF" id="PIRSF027093">
    <property type="entry name" value="EndopolyPtase_N1"/>
    <property type="match status" value="1"/>
</dbReference>
<dbReference type="GO" id="GO:0005774">
    <property type="term" value="C:vacuolar membrane"/>
    <property type="evidence" value="ECO:0007669"/>
    <property type="project" value="UniProtKB-SubCell"/>
</dbReference>
<evidence type="ECO:0000256" key="10">
    <source>
        <dbReference type="ARBA" id="ARBA00023136"/>
    </source>
</evidence>
<feature type="region of interest" description="Disordered" evidence="13">
    <location>
        <begin position="572"/>
        <end position="594"/>
    </location>
</feature>
<evidence type="ECO:0000256" key="1">
    <source>
        <dbReference type="ARBA" id="ARBA00004576"/>
    </source>
</evidence>
<keyword evidence="11" id="KW-0325">Glycoprotein</keyword>